<evidence type="ECO:0000256" key="6">
    <source>
        <dbReference type="RuleBase" id="RU362116"/>
    </source>
</evidence>
<comment type="subcellular location">
    <subcellularLocation>
        <location evidence="1 6">Bacterial flagellum basal body</location>
    </subcellularLocation>
</comment>
<accession>A0A1B1YSE7</accession>
<evidence type="ECO:0000259" key="7">
    <source>
        <dbReference type="Pfam" id="PF00460"/>
    </source>
</evidence>
<comment type="similarity">
    <text evidence="2 6">Belongs to the flagella basal body rod proteins family.</text>
</comment>
<dbReference type="NCBIfam" id="NF009280">
    <property type="entry name" value="PRK12640.1"/>
    <property type="match status" value="1"/>
</dbReference>
<dbReference type="InterPro" id="IPR001444">
    <property type="entry name" value="Flag_bb_rod_N"/>
</dbReference>
<dbReference type="AlphaFoldDB" id="A0A1B1YSE7"/>
<feature type="domain" description="Flagellar hook protein FlgE/F/G-like D1" evidence="9">
    <location>
        <begin position="81"/>
        <end position="146"/>
    </location>
</feature>
<dbReference type="Proteomes" id="UP000092952">
    <property type="component" value="Chromosome"/>
</dbReference>
<dbReference type="GO" id="GO:0030694">
    <property type="term" value="C:bacterial-type flagellum basal body, rod"/>
    <property type="evidence" value="ECO:0007669"/>
    <property type="project" value="UniProtKB-UniRule"/>
</dbReference>
<evidence type="ECO:0000259" key="9">
    <source>
        <dbReference type="Pfam" id="PF22692"/>
    </source>
</evidence>
<keyword evidence="11" id="KW-1185">Reference proteome</keyword>
<dbReference type="InterPro" id="IPR010930">
    <property type="entry name" value="Flg_bb/hook_C_dom"/>
</dbReference>
<dbReference type="FunCoup" id="A0A1B1YSE7">
    <property type="interactions" value="39"/>
</dbReference>
<dbReference type="InterPro" id="IPR037925">
    <property type="entry name" value="FlgE/F/G-like"/>
</dbReference>
<dbReference type="OrthoDB" id="9804559at2"/>
<dbReference type="PROSITE" id="PS00588">
    <property type="entry name" value="FLAGELLA_BB_ROD"/>
    <property type="match status" value="1"/>
</dbReference>
<feature type="domain" description="Flagellar basal body rod protein N-terminal" evidence="7">
    <location>
        <begin position="6"/>
        <end position="35"/>
    </location>
</feature>
<keyword evidence="3 6" id="KW-0975">Bacterial flagellum</keyword>
<dbReference type="STRING" id="1810504.PG2T_05690"/>
<evidence type="ECO:0000256" key="2">
    <source>
        <dbReference type="ARBA" id="ARBA00009677"/>
    </source>
</evidence>
<dbReference type="Pfam" id="PF22692">
    <property type="entry name" value="LlgE_F_G_D1"/>
    <property type="match status" value="1"/>
</dbReference>
<keyword evidence="10" id="KW-0969">Cilium</keyword>
<dbReference type="InterPro" id="IPR019776">
    <property type="entry name" value="Flagellar_basal_body_rod_CS"/>
</dbReference>
<sequence length="247" mass="24910">MDRLVYIASATAARLETAQAVAANNLANASTTGFKADLLASRAALLQGDGWDSRVYAPVTGVGLDASAGAVNPTGRDLDLAIDGQGALAVQAADGTEAYTRAGNLRVSAGGLLETANGLPVLGDGGPLLIPPYQSISIGRDGTVSVVPDGQGPEAQAVVGRIKLVNPPPDSLQKGGDGTLRPADGGTLPADAAVRLTPGALEGSNVSAVGAMVQMIETSRQYELQVRLMQAAEKADQASSRLLSLNG</sequence>
<evidence type="ECO:0000256" key="1">
    <source>
        <dbReference type="ARBA" id="ARBA00004117"/>
    </source>
</evidence>
<keyword evidence="10" id="KW-0282">Flagellum</keyword>
<evidence type="ECO:0000313" key="10">
    <source>
        <dbReference type="EMBL" id="ANX03734.1"/>
    </source>
</evidence>
<dbReference type="EMBL" id="CP014671">
    <property type="protein sequence ID" value="ANX03734.1"/>
    <property type="molecule type" value="Genomic_DNA"/>
</dbReference>
<dbReference type="KEGG" id="gbi:PG2T_05690"/>
<feature type="domain" description="Flagellar basal-body/hook protein C-terminal" evidence="8">
    <location>
        <begin position="198"/>
        <end position="242"/>
    </location>
</feature>
<evidence type="ECO:0000256" key="5">
    <source>
        <dbReference type="ARBA" id="ARBA00040228"/>
    </source>
</evidence>
<dbReference type="InterPro" id="IPR020013">
    <property type="entry name" value="Flagellar_FlgE/F/G"/>
</dbReference>
<keyword evidence="10" id="KW-0966">Cell projection</keyword>
<dbReference type="SUPFAM" id="SSF117143">
    <property type="entry name" value="Flagellar hook protein flgE"/>
    <property type="match status" value="1"/>
</dbReference>
<gene>
    <name evidence="10" type="ORF">PG2T_05690</name>
</gene>
<proteinExistence type="inferred from homology"/>
<dbReference type="PANTHER" id="PTHR30435">
    <property type="entry name" value="FLAGELLAR PROTEIN"/>
    <property type="match status" value="1"/>
</dbReference>
<dbReference type="Pfam" id="PF00460">
    <property type="entry name" value="Flg_bb_rod"/>
    <property type="match status" value="1"/>
</dbReference>
<dbReference type="PANTHER" id="PTHR30435:SF18">
    <property type="entry name" value="FLAGELLAR BASAL-BODY ROD PROTEIN FLGF"/>
    <property type="match status" value="1"/>
</dbReference>
<name>A0A1B1YSE7_9GAMM</name>
<comment type="subunit">
    <text evidence="4 6">The basal body constitutes a major portion of the flagellar organelle and consists of five rings (E,L,P,S, and M) mounted on a central rod. The rod consists of about 26 subunits of FlgG in the distal portion, and FlgB, FlgC and FlgF are thought to build up the proximal portion of the rod with about 6 subunits each.</text>
</comment>
<protein>
    <recommendedName>
        <fullName evidence="5 6">Flagellar basal-body rod protein FlgF</fullName>
    </recommendedName>
</protein>
<dbReference type="Pfam" id="PF06429">
    <property type="entry name" value="Flg_bbr_C"/>
    <property type="match status" value="1"/>
</dbReference>
<reference evidence="11" key="1">
    <citation type="submission" date="2016-03" db="EMBL/GenBank/DDBJ databases">
        <title>Complete genome sequence of Solimmundus cernigliae, representing a novel lineage of polycyclic aromatic hydrocarbon degraders within the Gammaproteobacteria.</title>
        <authorList>
            <person name="Singleton D.R."/>
            <person name="Dickey A.N."/>
            <person name="Scholl E.H."/>
            <person name="Wright F.A."/>
            <person name="Aitken M.D."/>
        </authorList>
    </citation>
    <scope>NUCLEOTIDE SEQUENCE [LARGE SCALE GENOMIC DNA]</scope>
    <source>
        <strain evidence="11">TR3.2</strain>
    </source>
</reference>
<dbReference type="GO" id="GO:0071978">
    <property type="term" value="P:bacterial-type flagellum-dependent swarming motility"/>
    <property type="evidence" value="ECO:0007669"/>
    <property type="project" value="TreeGrafter"/>
</dbReference>
<dbReference type="RefSeq" id="WP_068803335.1">
    <property type="nucleotide sequence ID" value="NZ_CP014671.1"/>
</dbReference>
<organism evidence="10 11">
    <name type="scientific">Immundisolibacter cernigliae</name>
    <dbReference type="NCBI Taxonomy" id="1810504"/>
    <lineage>
        <taxon>Bacteria</taxon>
        <taxon>Pseudomonadati</taxon>
        <taxon>Pseudomonadota</taxon>
        <taxon>Gammaproteobacteria</taxon>
        <taxon>Immundisolibacterales</taxon>
        <taxon>Immundisolibacteraceae</taxon>
        <taxon>Immundisolibacter</taxon>
    </lineage>
</organism>
<evidence type="ECO:0000256" key="4">
    <source>
        <dbReference type="ARBA" id="ARBA00038560"/>
    </source>
</evidence>
<dbReference type="InterPro" id="IPR053967">
    <property type="entry name" value="LlgE_F_G-like_D1"/>
</dbReference>
<dbReference type="NCBIfam" id="TIGR03506">
    <property type="entry name" value="FlgEFG_subfam"/>
    <property type="match status" value="1"/>
</dbReference>
<evidence type="ECO:0000256" key="3">
    <source>
        <dbReference type="ARBA" id="ARBA00023143"/>
    </source>
</evidence>
<evidence type="ECO:0000259" key="8">
    <source>
        <dbReference type="Pfam" id="PF06429"/>
    </source>
</evidence>
<evidence type="ECO:0000313" key="11">
    <source>
        <dbReference type="Proteomes" id="UP000092952"/>
    </source>
</evidence>
<dbReference type="InParanoid" id="A0A1B1YSE7"/>